<reference evidence="2" key="1">
    <citation type="journal article" date="2021" name="BMC Genomics">
        <title>Chromosome-level genome assembly and manually-curated proteome of model necrotroph Parastagonospora nodorum Sn15 reveals a genome-wide trove of candidate effector homologs, and redundancy of virulence-related functions within an accessory chromosome.</title>
        <authorList>
            <person name="Bertazzoni S."/>
            <person name="Jones D.A.B."/>
            <person name="Phan H.T."/>
            <person name="Tan K.-C."/>
            <person name="Hane J.K."/>
        </authorList>
    </citation>
    <scope>NUCLEOTIDE SEQUENCE [LARGE SCALE GENOMIC DNA]</scope>
    <source>
        <strain evidence="2">SN15 / ATCC MYA-4574 / FGSC 10173)</strain>
    </source>
</reference>
<accession>A0A7U2NQ61</accession>
<evidence type="ECO:0000313" key="1">
    <source>
        <dbReference type="EMBL" id="QRD06376.1"/>
    </source>
</evidence>
<name>A0A7U2NQ61_PHANO</name>
<dbReference type="EMBL" id="CP069042">
    <property type="protein sequence ID" value="QRD06376.1"/>
    <property type="molecule type" value="Genomic_DNA"/>
</dbReference>
<gene>
    <name evidence="1" type="ORF">JI435_117560</name>
</gene>
<dbReference type="VEuPathDB" id="FungiDB:JI435_117560"/>
<dbReference type="AlphaFoldDB" id="A0A7U2NQ61"/>
<proteinExistence type="predicted"/>
<keyword evidence="2" id="KW-1185">Reference proteome</keyword>
<evidence type="ECO:0000313" key="2">
    <source>
        <dbReference type="Proteomes" id="UP000663193"/>
    </source>
</evidence>
<organism evidence="1 2">
    <name type="scientific">Phaeosphaeria nodorum (strain SN15 / ATCC MYA-4574 / FGSC 10173)</name>
    <name type="common">Glume blotch fungus</name>
    <name type="synonym">Parastagonospora nodorum</name>
    <dbReference type="NCBI Taxonomy" id="321614"/>
    <lineage>
        <taxon>Eukaryota</taxon>
        <taxon>Fungi</taxon>
        <taxon>Dikarya</taxon>
        <taxon>Ascomycota</taxon>
        <taxon>Pezizomycotina</taxon>
        <taxon>Dothideomycetes</taxon>
        <taxon>Pleosporomycetidae</taxon>
        <taxon>Pleosporales</taxon>
        <taxon>Pleosporineae</taxon>
        <taxon>Phaeosphaeriaceae</taxon>
        <taxon>Parastagonospora</taxon>
    </lineage>
</organism>
<dbReference type="Proteomes" id="UP000663193">
    <property type="component" value="Chromosome 20"/>
</dbReference>
<sequence length="108" mass="12652">MVQPPPPSSTMDTPQTYHLHLHPHSSIRSPIPPSDRGERHCWRMDLFTALLTSPTPSGIATTTFRISESHSWCWRTERLCTWPTMFVCFHLPTSILWRLRLRSNLIDW</sequence>
<protein>
    <submittedName>
        <fullName evidence="1">Uncharacterized protein</fullName>
    </submittedName>
</protein>